<dbReference type="InterPro" id="IPR050667">
    <property type="entry name" value="PPR-containing_protein"/>
</dbReference>
<feature type="region of interest" description="Disordered" evidence="1">
    <location>
        <begin position="24"/>
        <end position="43"/>
    </location>
</feature>
<keyword evidence="3" id="KW-1185">Reference proteome</keyword>
<gene>
    <name evidence="2" type="ORF">ACHAXA_008577</name>
</gene>
<dbReference type="AlphaFoldDB" id="A0ABD3SP56"/>
<organism evidence="2 3">
    <name type="scientific">Cyclostephanos tholiformis</name>
    <dbReference type="NCBI Taxonomy" id="382380"/>
    <lineage>
        <taxon>Eukaryota</taxon>
        <taxon>Sar</taxon>
        <taxon>Stramenopiles</taxon>
        <taxon>Ochrophyta</taxon>
        <taxon>Bacillariophyta</taxon>
        <taxon>Coscinodiscophyceae</taxon>
        <taxon>Thalassiosirophycidae</taxon>
        <taxon>Stephanodiscales</taxon>
        <taxon>Stephanodiscaceae</taxon>
        <taxon>Cyclostephanos</taxon>
    </lineage>
</organism>
<feature type="region of interest" description="Disordered" evidence="1">
    <location>
        <begin position="54"/>
        <end position="74"/>
    </location>
</feature>
<dbReference type="EMBL" id="JALLPB020000022">
    <property type="protein sequence ID" value="KAL3826369.1"/>
    <property type="molecule type" value="Genomic_DNA"/>
</dbReference>
<proteinExistence type="predicted"/>
<dbReference type="InterPro" id="IPR011990">
    <property type="entry name" value="TPR-like_helical_dom_sf"/>
</dbReference>
<feature type="region of interest" description="Disordered" evidence="1">
    <location>
        <begin position="207"/>
        <end position="243"/>
    </location>
</feature>
<evidence type="ECO:0000313" key="3">
    <source>
        <dbReference type="Proteomes" id="UP001530377"/>
    </source>
</evidence>
<name>A0ABD3SP56_9STRA</name>
<evidence type="ECO:0008006" key="4">
    <source>
        <dbReference type="Google" id="ProtNLM"/>
    </source>
</evidence>
<feature type="compositionally biased region" description="Polar residues" evidence="1">
    <location>
        <begin position="24"/>
        <end position="34"/>
    </location>
</feature>
<dbReference type="Gene3D" id="1.25.40.10">
    <property type="entry name" value="Tetratricopeptide repeat domain"/>
    <property type="match status" value="1"/>
</dbReference>
<evidence type="ECO:0000256" key="1">
    <source>
        <dbReference type="SAM" id="MobiDB-lite"/>
    </source>
</evidence>
<evidence type="ECO:0000313" key="2">
    <source>
        <dbReference type="EMBL" id="KAL3826369.1"/>
    </source>
</evidence>
<dbReference type="PANTHER" id="PTHR47939">
    <property type="entry name" value="MEMBRANE-ASSOCIATED SALT-INDUCIBLE PROTEIN-LIKE"/>
    <property type="match status" value="1"/>
</dbReference>
<sequence>MGDRCSTKYVDGAVEVQSLIRDGTSTPRAATTCPSHRDGRDGVTSAIAPRLTRSTSTSGRITIRHSSSSSSSSSSSDAVAIAVRRFCSGSMRSAGSAESVVVIDSDSILRSSRIDYDADVATGVLRRGYGDENHRASDSSAAPYELLLAISTLRRRHIFMRMSDDVPRNANVSTMIDVVDGTAECDYRIDEGAPIANRTGDITSIVRGGSNGRTDDDDSHHAHHSTGGGIGEDLDARPRPGGHAIGRYEATVNAFEEERSSEHELLSDRQLIGMFHFLVNKDVSLSYEVLGHYAARREGGGRLVRLDMYQRIINRIRSIGCENAKYESNPRRMKPREWRDLVLDITRHIQENYADGTRRVYQYILLPELVMALMECNNRGVKSLATSIMNYILERKFPVLNPELYEHVLSRGRHGGINQDPFPYHKVLTELVLSGHVPKPQTVATVLQCYHPFNDTNATHEILSIIQKLQLSNADFVTPVEDFRIDLGTLEAISMASARKNVDLTLLVWDLVEQFGYSPTASMFEDVIMSFAATYQDENLYSALADMERNGFEPSSGLLKFVGMKISCHNKRIRHSYNMITWRGNAHMMSKHCMNTLIIGHGMKRDINNAFFVFENFARLNLEPDANTFSFLMEALYIDTKSRFPFEAGKRPKFNPQDVDDVVAAARIILDSMNESGVKKTKSFYYEHIRLLYTLGLLEEAKLAIEEAVSRGTAVPMASLFVLASRFALLGDFDSARAVSELSIAAGCGDFPRLANRIKNLEKNFKSVEQDL</sequence>
<dbReference type="Proteomes" id="UP001530377">
    <property type="component" value="Unassembled WGS sequence"/>
</dbReference>
<comment type="caution">
    <text evidence="2">The sequence shown here is derived from an EMBL/GenBank/DDBJ whole genome shotgun (WGS) entry which is preliminary data.</text>
</comment>
<protein>
    <recommendedName>
        <fullName evidence="4">Pentatricopeptide repeat-containing protein</fullName>
    </recommendedName>
</protein>
<reference evidence="2 3" key="1">
    <citation type="submission" date="2024-10" db="EMBL/GenBank/DDBJ databases">
        <title>Updated reference genomes for cyclostephanoid diatoms.</title>
        <authorList>
            <person name="Roberts W.R."/>
            <person name="Alverson A.J."/>
        </authorList>
    </citation>
    <scope>NUCLEOTIDE SEQUENCE [LARGE SCALE GENOMIC DNA]</scope>
    <source>
        <strain evidence="2 3">AJA228-03</strain>
    </source>
</reference>
<dbReference type="PANTHER" id="PTHR47939:SF5">
    <property type="entry name" value="PENTACOTRIPEPTIDE-REPEAT REGION OF PRORP DOMAIN-CONTAINING PROTEIN"/>
    <property type="match status" value="1"/>
</dbReference>
<accession>A0ABD3SP56</accession>